<dbReference type="EMBL" id="CP076544">
    <property type="protein sequence ID" value="QWS34538.1"/>
    <property type="molecule type" value="Genomic_DNA"/>
</dbReference>
<keyword evidence="2" id="KW-1185">Reference proteome</keyword>
<evidence type="ECO:0000313" key="1">
    <source>
        <dbReference type="EMBL" id="QWS34538.1"/>
    </source>
</evidence>
<reference evidence="1" key="1">
    <citation type="submission" date="2021-06" db="EMBL/GenBank/DDBJ databases">
        <authorList>
            <person name="Ellington A.J."/>
            <person name="Bryan N.C."/>
            <person name="Christner B.C."/>
            <person name="Reisch C.R."/>
        </authorList>
    </citation>
    <scope>NUCLEOTIDE SEQUENCE</scope>
    <source>
        <strain evidence="1">L6-1</strain>
    </source>
</reference>
<name>A0ACD1E6X2_9MICO</name>
<accession>A0ACD1E6X2</accession>
<evidence type="ECO:0000313" key="2">
    <source>
        <dbReference type="Proteomes" id="UP000681794"/>
    </source>
</evidence>
<sequence length="173" mass="17477">MIAPVTTSRTTGIALAVHGAAAILTRPVGDRARGMADRGFTPGLPHAVLVPALEIVAGSVLGTTAPTPARGGQQSRSTQRRRATRSSSTARGIRRAAAAAAAATTALAAVRVGAELDDRSVTAGTVAAAAVTWAGASATVAQTRGRARAGLLTAVGAVVVFELVRRRRVLRAR</sequence>
<protein>
    <submittedName>
        <fullName evidence="1">Uncharacterized protein</fullName>
    </submittedName>
</protein>
<gene>
    <name evidence="1" type="ORF">KM842_05160</name>
</gene>
<proteinExistence type="predicted"/>
<dbReference type="Proteomes" id="UP000681794">
    <property type="component" value="Chromosome"/>
</dbReference>
<organism evidence="1 2">
    <name type="scientific">Curtobacterium aetherium</name>
    <dbReference type="NCBI Taxonomy" id="2841594"/>
    <lineage>
        <taxon>Bacteria</taxon>
        <taxon>Bacillati</taxon>
        <taxon>Actinomycetota</taxon>
        <taxon>Actinomycetes</taxon>
        <taxon>Micrococcales</taxon>
        <taxon>Microbacteriaceae</taxon>
        <taxon>Curtobacterium</taxon>
    </lineage>
</organism>